<accession>A0A916SMI8</accession>
<feature type="coiled-coil region" evidence="1">
    <location>
        <begin position="74"/>
        <end position="101"/>
    </location>
</feature>
<sequence length="127" mass="14115">MALFRFRTRSPGRDLQADIARFAKVRQALDEVCAAIEQERDGFRHRYDEVAMNAAFSLENMENEGETERVSAKIDDFSDALERFTQRIASLEKQLHFLKEIDGTVADFAAGNGFAGGGTPPQADISA</sequence>
<dbReference type="Proteomes" id="UP000646478">
    <property type="component" value="Unassembled WGS sequence"/>
</dbReference>
<reference evidence="2" key="1">
    <citation type="journal article" date="2014" name="Int. J. Syst. Evol. Microbiol.">
        <title>Complete genome sequence of Corynebacterium casei LMG S-19264T (=DSM 44701T), isolated from a smear-ripened cheese.</title>
        <authorList>
            <consortium name="US DOE Joint Genome Institute (JGI-PGF)"/>
            <person name="Walter F."/>
            <person name="Albersmeier A."/>
            <person name="Kalinowski J."/>
            <person name="Ruckert C."/>
        </authorList>
    </citation>
    <scope>NUCLEOTIDE SEQUENCE</scope>
    <source>
        <strain evidence="2">CGMCC 1.15082</strain>
    </source>
</reference>
<dbReference type="RefSeq" id="WP_188825907.1">
    <property type="nucleotide sequence ID" value="NZ_BMHH01000022.1"/>
</dbReference>
<evidence type="ECO:0000313" key="3">
    <source>
        <dbReference type="Proteomes" id="UP000646478"/>
    </source>
</evidence>
<organism evidence="2 3">
    <name type="scientific">Brucella endophytica</name>
    <dbReference type="NCBI Taxonomy" id="1963359"/>
    <lineage>
        <taxon>Bacteria</taxon>
        <taxon>Pseudomonadati</taxon>
        <taxon>Pseudomonadota</taxon>
        <taxon>Alphaproteobacteria</taxon>
        <taxon>Hyphomicrobiales</taxon>
        <taxon>Brucellaceae</taxon>
        <taxon>Brucella/Ochrobactrum group</taxon>
        <taxon>Brucella</taxon>
    </lineage>
</organism>
<dbReference type="EMBL" id="BMHH01000022">
    <property type="protein sequence ID" value="GGB07550.1"/>
    <property type="molecule type" value="Genomic_DNA"/>
</dbReference>
<proteinExistence type="predicted"/>
<evidence type="ECO:0000256" key="1">
    <source>
        <dbReference type="SAM" id="Coils"/>
    </source>
</evidence>
<reference evidence="2" key="2">
    <citation type="submission" date="2020-09" db="EMBL/GenBank/DDBJ databases">
        <authorList>
            <person name="Sun Q."/>
            <person name="Zhou Y."/>
        </authorList>
    </citation>
    <scope>NUCLEOTIDE SEQUENCE</scope>
    <source>
        <strain evidence="2">CGMCC 1.15082</strain>
    </source>
</reference>
<dbReference type="AlphaFoldDB" id="A0A916SMI8"/>
<gene>
    <name evidence="2" type="ORF">GCM10011491_39520</name>
</gene>
<name>A0A916SMI8_9HYPH</name>
<keyword evidence="1" id="KW-0175">Coiled coil</keyword>
<evidence type="ECO:0000313" key="2">
    <source>
        <dbReference type="EMBL" id="GGB07550.1"/>
    </source>
</evidence>
<protein>
    <submittedName>
        <fullName evidence="2">Uncharacterized protein</fullName>
    </submittedName>
</protein>
<keyword evidence="3" id="KW-1185">Reference proteome</keyword>
<comment type="caution">
    <text evidence="2">The sequence shown here is derived from an EMBL/GenBank/DDBJ whole genome shotgun (WGS) entry which is preliminary data.</text>
</comment>